<proteinExistence type="predicted"/>
<gene>
    <name evidence="1" type="ORF">OHU69_02195</name>
</gene>
<dbReference type="EMBL" id="CP108195">
    <property type="protein sequence ID" value="WTS10020.1"/>
    <property type="molecule type" value="Genomic_DNA"/>
</dbReference>
<reference evidence="1" key="1">
    <citation type="submission" date="2022-10" db="EMBL/GenBank/DDBJ databases">
        <title>The complete genomes of actinobacterial strains from the NBC collection.</title>
        <authorList>
            <person name="Joergensen T.S."/>
            <person name="Alvarez Arevalo M."/>
            <person name="Sterndorff E.B."/>
            <person name="Faurdal D."/>
            <person name="Vuksanovic O."/>
            <person name="Mourched A.-S."/>
            <person name="Charusanti P."/>
            <person name="Shaw S."/>
            <person name="Blin K."/>
            <person name="Weber T."/>
        </authorList>
    </citation>
    <scope>NUCLEOTIDE SEQUENCE</scope>
    <source>
        <strain evidence="1">NBC_00119</strain>
    </source>
</reference>
<sequence>MRLRASHIDELTRQQLTQTVQDAWPAQASNRMRTAWLADHGLPLT</sequence>
<protein>
    <submittedName>
        <fullName evidence="1">Uncharacterized protein</fullName>
    </submittedName>
</protein>
<evidence type="ECO:0000313" key="1">
    <source>
        <dbReference type="EMBL" id="WTS10020.1"/>
    </source>
</evidence>
<accession>A0AAU1TWL8</accession>
<dbReference type="AlphaFoldDB" id="A0AAU1TWL8"/>
<organism evidence="1">
    <name type="scientific">Streptomyces sp. NBC_00119</name>
    <dbReference type="NCBI Taxonomy" id="2975659"/>
    <lineage>
        <taxon>Bacteria</taxon>
        <taxon>Bacillati</taxon>
        <taxon>Actinomycetota</taxon>
        <taxon>Actinomycetes</taxon>
        <taxon>Kitasatosporales</taxon>
        <taxon>Streptomycetaceae</taxon>
        <taxon>Streptomyces</taxon>
    </lineage>
</organism>
<name>A0AAU1TWL8_9ACTN</name>